<evidence type="ECO:0000313" key="5">
    <source>
        <dbReference type="Proteomes" id="UP001257234"/>
    </source>
</evidence>
<gene>
    <name evidence="4" type="ORF">RE431_02870</name>
</gene>
<dbReference type="RefSeq" id="WP_309560446.1">
    <property type="nucleotide sequence ID" value="NZ_JAVJIU010000001.1"/>
</dbReference>
<dbReference type="SUPFAM" id="SSF49899">
    <property type="entry name" value="Concanavalin A-like lectins/glucanases"/>
    <property type="match status" value="1"/>
</dbReference>
<dbReference type="InterPro" id="IPR044023">
    <property type="entry name" value="Ig_7"/>
</dbReference>
<dbReference type="InterPro" id="IPR035986">
    <property type="entry name" value="PKD_dom_sf"/>
</dbReference>
<organism evidence="4 5">
    <name type="scientific">Christiangramia sediminicola</name>
    <dbReference type="NCBI Taxonomy" id="3073267"/>
    <lineage>
        <taxon>Bacteria</taxon>
        <taxon>Pseudomonadati</taxon>
        <taxon>Bacteroidota</taxon>
        <taxon>Flavobacteriia</taxon>
        <taxon>Flavobacteriales</taxon>
        <taxon>Flavobacteriaceae</taxon>
        <taxon>Christiangramia</taxon>
    </lineage>
</organism>
<evidence type="ECO:0000259" key="3">
    <source>
        <dbReference type="PROSITE" id="PS50835"/>
    </source>
</evidence>
<dbReference type="SUPFAM" id="SSF48726">
    <property type="entry name" value="Immunoglobulin"/>
    <property type="match status" value="2"/>
</dbReference>
<dbReference type="CDD" id="cd00146">
    <property type="entry name" value="PKD"/>
    <property type="match status" value="1"/>
</dbReference>
<reference evidence="5" key="1">
    <citation type="submission" date="2023-07" db="EMBL/GenBank/DDBJ databases">
        <title>Christiangramia sp. SM2212., a novel bacterium of the family Flavobacteriaceae isolated from the sea sediment.</title>
        <authorList>
            <person name="Wang J."/>
            <person name="Zhang X."/>
        </authorList>
    </citation>
    <scope>NUCLEOTIDE SEQUENCE [LARGE SCALE GENOMIC DNA]</scope>
    <source>
        <strain evidence="5">SM2212</strain>
    </source>
</reference>
<dbReference type="SUPFAM" id="SSF49299">
    <property type="entry name" value="PKD domain"/>
    <property type="match status" value="1"/>
</dbReference>
<dbReference type="InterPro" id="IPR045829">
    <property type="entry name" value="PKD_6"/>
</dbReference>
<dbReference type="Proteomes" id="UP001257234">
    <property type="component" value="Unassembled WGS sequence"/>
</dbReference>
<dbReference type="InterPro" id="IPR026444">
    <property type="entry name" value="Secre_tail"/>
</dbReference>
<feature type="signal peptide" evidence="2">
    <location>
        <begin position="1"/>
        <end position="22"/>
    </location>
</feature>
<dbReference type="InterPro" id="IPR013320">
    <property type="entry name" value="ConA-like_dom_sf"/>
</dbReference>
<dbReference type="Pfam" id="PF19408">
    <property type="entry name" value="PKD_6"/>
    <property type="match status" value="2"/>
</dbReference>
<evidence type="ECO:0000256" key="2">
    <source>
        <dbReference type="SAM" id="SignalP"/>
    </source>
</evidence>
<accession>A0ABU1EMF2</accession>
<dbReference type="InterPro" id="IPR013783">
    <property type="entry name" value="Ig-like_fold"/>
</dbReference>
<dbReference type="Pfam" id="PF19081">
    <property type="entry name" value="Ig_7"/>
    <property type="match status" value="1"/>
</dbReference>
<protein>
    <submittedName>
        <fullName evidence="4">T9SS type A sorting domain-containing protein</fullName>
    </submittedName>
</protein>
<feature type="domain" description="Ig-like" evidence="3">
    <location>
        <begin position="383"/>
        <end position="467"/>
    </location>
</feature>
<feature type="chain" id="PRO_5047061999" evidence="2">
    <location>
        <begin position="23"/>
        <end position="3370"/>
    </location>
</feature>
<comment type="caution">
    <text evidence="4">The sequence shown here is derived from an EMBL/GenBank/DDBJ whole genome shotgun (WGS) entry which is preliminary data.</text>
</comment>
<dbReference type="InterPro" id="IPR007110">
    <property type="entry name" value="Ig-like_dom"/>
</dbReference>
<dbReference type="InterPro" id="IPR036179">
    <property type="entry name" value="Ig-like_dom_sf"/>
</dbReference>
<dbReference type="NCBIfam" id="TIGR04183">
    <property type="entry name" value="Por_Secre_tail"/>
    <property type="match status" value="1"/>
</dbReference>
<dbReference type="Gene3D" id="2.60.40.10">
    <property type="entry name" value="Immunoglobulins"/>
    <property type="match status" value="9"/>
</dbReference>
<sequence>MGKKLHGKFLLILLLFPAFIWGQDCPTSVSLSSDTGSSICAGTTATFTANPNSGTGPFIYEWKINSTVQTESSDTFVTSGLTNGQTVSVTVVSANGTSCSVSNSGSPITVNENKTPSVNFTVPTGTKCIDQNITFTASNTNGGSNPNYEWFVEGTSVQNSTNNKLIRSFPSEGSFNVRVVVTSNLTCVTSQTAEVTKQVSITNNASISVSDPDIDNACINSAISPIAFSIAGSATGANATGLPPGISGSYSNGTFTITGSPTSSGTFNYTVNTTGPCTAASSGGTITVLKDATISLASANNNQEVCQGSAISNINYTLGETADNVSVSGLPAGITGNLSGSTFSISGSSTSIGTHNFTLYATGSCGNSETLSGSIVIIENLTPTISIFSSEVDNEICAGEEVTFTINATNEGYSPSFQWKINGSNVAGENGTVFTTTNLENGDAVSIELTSSENCLTQSSVTSNEITTIVNENLTPEVTIEVTDTDICPGDEIIFSVASILNEGSSPGYQWKLDGSDVGNGSTYVTSNLEDGQTVSLVLTSNETCLAENDVTSNEITIEVYPPVPAVPGTISGEIEVCSTATGLTYSVTPVENATSYSWTLPNGWSMNPANQTSNSITVNAGGSGTGIISVLANNNCGDSSTASTLEVTTVDGVPANPGTITSDLGGNNNICPPFNINFSVAGTGSFKWTVPSGWDIISGAGTNAVTVRITDAAASGTHEVSVVANNICGDSSPSTYTGIVVDNHIVADFGEDKTICGSQNSIQLTGSRSFGDATLDVQFTSSSSGTSGFSNSTVGGQNKTGPFTVTYTPTQTDRNNGQVTLTMTVPEPKGNSNNGNKCGISSDSMVLYIIKDATISDPANKTQTVCINQPIENIEFTIGEAGTGGTVTGLPAGLNGVFNNGIFTISGTPTTSGSFNYTVNTTGDCTSQQVSRSGTITISPDNTITDATNKNQTVCINQPIVEMSFPVNSTVSSVSITGMPAGITGTVTGENFVITGTPTESGTFNYTLNTTGSCETASTAGSLTVNPDVTINDPSNKDQEICINTAIVDIEFEISSPGSGATVSNLPDGIQSEFSNGFFRIYGTPTVAGEFEYEVNTTGSCVQTSQSGIITVFEDPTAEISYDGPFCTSQGESSTVTLTGTGDYQNGEFSVSPAGLTIDSSSGAITAGGTTTAGTYTITYTGPDTCNRAVATTEVTINAAPIVELSYEGPFCNSDSSLKDPIFSNGVGNYTGGTFSAEPGGLTIDPNTGQINPQSVSPGTYDIFYEINDNASGCEIVIITTKVTITQNPTLEISYPEIICSSETSVAVVISEEDGAYDTGTFSGSNGLDISTDGTINPNNSTYEQHTVTYTIPAENGCGIIEKTATFTIKEQPVITTNPVNTGVCSNSPAEFEVIATGSDLKYQWYKIVSGTAQSIPGETDATLSFSNVTSADALDYYVIVSGSDTCSEVTSDTVSLNVDEDIVITEPSEDITICEQEVEEISFEFIGHANGSALTFKWMKNGVEVTEIEDKIAISQSGPTGDNGEYTGTLTIVNPTSGDSGDSGDYYVVVDGPDYFTCSEATSKTFTFRVEARPPKPETTDLIFCLNEEAGTLSADGESGNEIRWYTYDTNTEIYTYIGSDSDINIDTSTPANYTYYATQVRENGSGCESDYEPIQINVLNKPAKISEETITYEYCFGEVVEDAISVTPADGATVNWYATQEGTETISAPQPQTNNASNQTYWVSQTLTSTGCESDRTPVEIIINELPNVQVATSDGETTICKGSTVTLNLSGAESYTVYLGELEIANTTNSTVDLNPTTIGENIYTIEGFNAKGCSNTYNISIFVDELSEAGTLTPDNAEICVSPGAVTLSLGEYTGEIIKWEYKNTSTSDVWTEPANVNLSAERTFNNLKEDTDFRVTVKNGVCFEDYAETSIKVWQLPVGGELEWDTNNDRIFLTCENPADGFASSVTLSGHTGEIQYWEYRNAPSTTWEKLNVQTTSLSGQQVEDVINNLSTAFRAVISNGSCTNVVYSETAITSVIVADIKPTPVQVDKEVICIGDVISLSSETGYSTEGGNLEGGAFDNAGIKNNGWKFTNLEGGTNDFDSGANNGRADHWLRMNPHGQGSEDNEKVYTAHLDPINEQSPTNGYMVNFDTYEAPEGNKGFAIVTGDNDSYMETAVFSLSGLDEAILTFDQAYNLTEGARIIVEISSDGGATYNTVLQDITGTATSGNYDNFGDFTPEERPLNKMVFDLGDFLGLPNLRVRFHFDGMIDGDVWAVDNIEIPQGPQDVLLQWYYDEDLNDPDNSLETIGEVNQGTVPFEPRKIGWNDFEVQTRLILDSNGNACQSIDNFETIRVWAFDRYTSTVASEVGACGSLSVKLTATVDATYQAKTITEYPTLDGYVGSWKVEDLNGNEVTSGFTITNQDNTTGLEPVNDPNAIFTADELGDYRFKWILTPTAKDENDVLIDNFGCPPVENPSNVELVDCVTLDFDGDDDYVDLGQAEYTGSYFIEAWIMPFDRPIDGGGTTNATTGTIISGPGFEIKMEDLPATVIPNTRWYHIAVSNSGNIWVDGVAAPEKASGNGGTRTLIGARWNTTNKSTENHFSGWIDEVRIWNNTPELREVRFMMNQRIKLNGTSATDPIEGEVVPNLTVAGSYLTKDGHNMHLEDDGNLKKFYDQKWGDLAGYYRLYSNNPDPDAIPCFIIDENLKPSGGYTPDHSLNPVDGRMVNITTDQENTSPTPYCSGADATWANVNTWARPDVWDYPNSTSGGTAIEWNIAKVNHNITSDSKTITMLGLLSETENKLLSINGNHPITVTHYLLLDGNMDLVDDSQLLQDHGSILANSSKGWAEIDQEGRRSSFNYNYWTSPHSNQGSDNNSGFMINQVLMDGTTPGTPKAINFANGYFVADGARTNPITISNEWIWDFRGGRNDDYSDWLHLGSDYTEIVGAGYSMKGTDGTASLSAKQNYVFRGKPNNGNIPTADLNILSGRDFLVGNPYPSAIDANAFIKDNLTQIGNITGNNENNENVFNGSIYYWDHFGGQTHILAEYIGGYATWNLSGGLKAISNDWRINATEDRPGDENTPQQYIPVAQGFFLSTVGGDAFGGDIIFKNTQRIFKTTNSDPSVFMQHEENIKGKVSSKKAPLSDDTRVKIRLKYESPKKYYRQILVTMDQNTTNGFDFGYDAPLIENNLEDMYWYFDKKGYVIQGVPDFEKEQVLPLAIKSKEGGEFTIKIDETENWPTGKELYLKDKVLDTIHDLLAADYISSTEQAGEINDRFEIIFFKEKAEIPDPDEIIDPDELPEIDGLVGISYSTFTKQVKISNFDMLDVSKVMIFDMGGKLIQEYDELPTQREILLGMRPVRSGIYIVKVFSENGISNKKVVIK</sequence>
<name>A0ABU1EMF2_9FLAO</name>
<keyword evidence="1 2" id="KW-0732">Signal</keyword>
<evidence type="ECO:0000313" key="4">
    <source>
        <dbReference type="EMBL" id="MDR5589565.1"/>
    </source>
</evidence>
<dbReference type="EMBL" id="JAVJIU010000001">
    <property type="protein sequence ID" value="MDR5589565.1"/>
    <property type="molecule type" value="Genomic_DNA"/>
</dbReference>
<keyword evidence="5" id="KW-1185">Reference proteome</keyword>
<proteinExistence type="predicted"/>
<dbReference type="PROSITE" id="PS50835">
    <property type="entry name" value="IG_LIKE"/>
    <property type="match status" value="1"/>
</dbReference>
<evidence type="ECO:0000256" key="1">
    <source>
        <dbReference type="ARBA" id="ARBA00022729"/>
    </source>
</evidence>